<sequence length="139" mass="15787">MEVKNNIEPKEENISMEWKKLPANEAVKVFREVIPNASINVQRERVLFVEGKKVNYEEEEVMFLISSLEGKNNEKLKLAWRTDVGGKGGGVLEFEGKISIAQQKIEGGNDLVLIGEKGVTDDGKKWESIRRFQVKGRQI</sequence>
<dbReference type="Proteomes" id="UP000034231">
    <property type="component" value="Unassembled WGS sequence"/>
</dbReference>
<evidence type="ECO:0000313" key="2">
    <source>
        <dbReference type="Proteomes" id="UP000034231"/>
    </source>
</evidence>
<organism evidence="1 2">
    <name type="scientific">Candidatus Shapirobacteria bacterium GW2011_GWE1_38_10</name>
    <dbReference type="NCBI Taxonomy" id="1618488"/>
    <lineage>
        <taxon>Bacteria</taxon>
        <taxon>Candidatus Shapironibacteriota</taxon>
    </lineage>
</organism>
<comment type="caution">
    <text evidence="1">The sequence shown here is derived from an EMBL/GenBank/DDBJ whole genome shotgun (WGS) entry which is preliminary data.</text>
</comment>
<name>A0A0G0LD33_9BACT</name>
<proteinExistence type="predicted"/>
<reference evidence="1 2" key="1">
    <citation type="journal article" date="2015" name="Nature">
        <title>rRNA introns, odd ribosomes, and small enigmatic genomes across a large radiation of phyla.</title>
        <authorList>
            <person name="Brown C.T."/>
            <person name="Hug L.A."/>
            <person name="Thomas B.C."/>
            <person name="Sharon I."/>
            <person name="Castelle C.J."/>
            <person name="Singh A."/>
            <person name="Wilkins M.J."/>
            <person name="Williams K.H."/>
            <person name="Banfield J.F."/>
        </authorList>
    </citation>
    <scope>NUCLEOTIDE SEQUENCE [LARGE SCALE GENOMIC DNA]</scope>
</reference>
<dbReference type="EMBL" id="LBTX01000004">
    <property type="protein sequence ID" value="KKQ50556.1"/>
    <property type="molecule type" value="Genomic_DNA"/>
</dbReference>
<dbReference type="AlphaFoldDB" id="A0A0G0LD33"/>
<evidence type="ECO:0000313" key="1">
    <source>
        <dbReference type="EMBL" id="KKQ50556.1"/>
    </source>
</evidence>
<gene>
    <name evidence="1" type="ORF">US68_C0004G0038</name>
</gene>
<accession>A0A0G0LD33</accession>
<protein>
    <submittedName>
        <fullName evidence="1">Uncharacterized protein</fullName>
    </submittedName>
</protein>